<evidence type="ECO:0000313" key="2">
    <source>
        <dbReference type="Proteomes" id="UP000295727"/>
    </source>
</evidence>
<dbReference type="KEGG" id="ppai:E1956_42620"/>
<keyword evidence="2" id="KW-1185">Reference proteome</keyword>
<dbReference type="GeneID" id="39650408"/>
<dbReference type="Proteomes" id="UP000295727">
    <property type="component" value="Plasmid unnamed1"/>
</dbReference>
<accession>A0A4P7D6V4</accession>
<sequence>MAMHESLLSLAEYLELSLNAGESVIMMQECNGSCAMYIGNAAKSQSSLIFQGTITALVAEEILQLTRTGRNQMEIAGQVYRFVRSVTHFEDRGAVVFAPA</sequence>
<geneLocation type="plasmid" evidence="1 2">
    <name>unnamed1</name>
</geneLocation>
<name>A0A4P7D6V4_9BURK</name>
<organism evidence="1 2">
    <name type="scientific">Paraburkholderia pallida</name>
    <dbReference type="NCBI Taxonomy" id="2547399"/>
    <lineage>
        <taxon>Bacteria</taxon>
        <taxon>Pseudomonadati</taxon>
        <taxon>Pseudomonadota</taxon>
        <taxon>Betaproteobacteria</taxon>
        <taxon>Burkholderiales</taxon>
        <taxon>Burkholderiaceae</taxon>
        <taxon>Paraburkholderia</taxon>
    </lineage>
</organism>
<gene>
    <name evidence="1" type="ORF">E1956_42620</name>
</gene>
<dbReference type="RefSeq" id="WP_134759797.1">
    <property type="nucleotide sequence ID" value="NZ_CP038152.1"/>
</dbReference>
<dbReference type="AlphaFoldDB" id="A0A4P7D6V4"/>
<dbReference type="OrthoDB" id="9006201at2"/>
<proteinExistence type="predicted"/>
<dbReference type="EMBL" id="CP038152">
    <property type="protein sequence ID" value="QBR03918.1"/>
    <property type="molecule type" value="Genomic_DNA"/>
</dbReference>
<protein>
    <submittedName>
        <fullName evidence="1">Uncharacterized protein</fullName>
    </submittedName>
</protein>
<keyword evidence="1" id="KW-0614">Plasmid</keyword>
<evidence type="ECO:0000313" key="1">
    <source>
        <dbReference type="EMBL" id="QBR03918.1"/>
    </source>
</evidence>
<reference evidence="1 2" key="1">
    <citation type="submission" date="2019-03" db="EMBL/GenBank/DDBJ databases">
        <title>Paraburkholderia sp. 7MH5, isolated from subtropical forest soil.</title>
        <authorList>
            <person name="Gao Z.-H."/>
            <person name="Qiu L.-H."/>
        </authorList>
    </citation>
    <scope>NUCLEOTIDE SEQUENCE [LARGE SCALE GENOMIC DNA]</scope>
    <source>
        <strain evidence="1 2">7MH5</strain>
        <plasmid evidence="1 2">unnamed1</plasmid>
    </source>
</reference>